<gene>
    <name evidence="9" type="ORF">CCACVL1_26338</name>
</gene>
<organism evidence="9 10">
    <name type="scientific">Corchorus capsularis</name>
    <name type="common">Jute</name>
    <dbReference type="NCBI Taxonomy" id="210143"/>
    <lineage>
        <taxon>Eukaryota</taxon>
        <taxon>Viridiplantae</taxon>
        <taxon>Streptophyta</taxon>
        <taxon>Embryophyta</taxon>
        <taxon>Tracheophyta</taxon>
        <taxon>Spermatophyta</taxon>
        <taxon>Magnoliopsida</taxon>
        <taxon>eudicotyledons</taxon>
        <taxon>Gunneridae</taxon>
        <taxon>Pentapetalae</taxon>
        <taxon>rosids</taxon>
        <taxon>malvids</taxon>
        <taxon>Malvales</taxon>
        <taxon>Malvaceae</taxon>
        <taxon>Grewioideae</taxon>
        <taxon>Apeibeae</taxon>
        <taxon>Corchorus</taxon>
    </lineage>
</organism>
<dbReference type="EMBL" id="AWWV01014466">
    <property type="protein sequence ID" value="OMO56710.1"/>
    <property type="molecule type" value="Genomic_DNA"/>
</dbReference>
<comment type="subcellular location">
    <subcellularLocation>
        <location evidence="1">Secreted</location>
        <location evidence="1">Extracellular space</location>
        <location evidence="1">Apoplast</location>
    </subcellularLocation>
</comment>
<evidence type="ECO:0000256" key="8">
    <source>
        <dbReference type="SAM" id="MobiDB-lite"/>
    </source>
</evidence>
<dbReference type="OMA" id="CQEILVY"/>
<dbReference type="AlphaFoldDB" id="A0A1R3GFA8"/>
<evidence type="ECO:0000313" key="10">
    <source>
        <dbReference type="Proteomes" id="UP000188268"/>
    </source>
</evidence>
<proteinExistence type="inferred from homology"/>
<dbReference type="GO" id="GO:2000280">
    <property type="term" value="P:regulation of root development"/>
    <property type="evidence" value="ECO:0007669"/>
    <property type="project" value="TreeGrafter"/>
</dbReference>
<evidence type="ECO:0000256" key="5">
    <source>
        <dbReference type="ARBA" id="ARBA00022702"/>
    </source>
</evidence>
<keyword evidence="10" id="KW-1185">Reference proteome</keyword>
<dbReference type="Gramene" id="OMO56710">
    <property type="protein sequence ID" value="OMO56710"/>
    <property type="gene ID" value="CCACVL1_26338"/>
</dbReference>
<dbReference type="PANTHER" id="PTHR33348:SF7">
    <property type="entry name" value="PRECURSOR OF CEP11-RELATED"/>
    <property type="match status" value="1"/>
</dbReference>
<dbReference type="InterPro" id="IPR033250">
    <property type="entry name" value="CEP"/>
</dbReference>
<dbReference type="Proteomes" id="UP000188268">
    <property type="component" value="Unassembled WGS sequence"/>
</dbReference>
<evidence type="ECO:0000256" key="4">
    <source>
        <dbReference type="ARBA" id="ARBA00022525"/>
    </source>
</evidence>
<dbReference type="GO" id="GO:0048364">
    <property type="term" value="P:root development"/>
    <property type="evidence" value="ECO:0007669"/>
    <property type="project" value="InterPro"/>
</dbReference>
<comment type="similarity">
    <text evidence="2">Belongs to the C-terminally encoded plant signaling peptide (CEP) family.</text>
</comment>
<dbReference type="GO" id="GO:1901371">
    <property type="term" value="P:regulation of leaf morphogenesis"/>
    <property type="evidence" value="ECO:0007669"/>
    <property type="project" value="TreeGrafter"/>
</dbReference>
<dbReference type="OrthoDB" id="1863260at2759"/>
<evidence type="ECO:0000256" key="6">
    <source>
        <dbReference type="ARBA" id="ARBA00022729"/>
    </source>
</evidence>
<keyword evidence="3" id="KW-0052">Apoplast</keyword>
<evidence type="ECO:0000256" key="1">
    <source>
        <dbReference type="ARBA" id="ARBA00004271"/>
    </source>
</evidence>
<keyword evidence="5" id="KW-0372">Hormone</keyword>
<dbReference type="GO" id="GO:0048046">
    <property type="term" value="C:apoplast"/>
    <property type="evidence" value="ECO:0007669"/>
    <property type="project" value="UniProtKB-SubCell"/>
</dbReference>
<keyword evidence="7" id="KW-0379">Hydroxylation</keyword>
<keyword evidence="4" id="KW-0964">Secreted</keyword>
<evidence type="ECO:0000256" key="2">
    <source>
        <dbReference type="ARBA" id="ARBA00008963"/>
    </source>
</evidence>
<feature type="region of interest" description="Disordered" evidence="8">
    <location>
        <begin position="48"/>
        <end position="67"/>
    </location>
</feature>
<name>A0A1R3GFA8_COCAP</name>
<dbReference type="GO" id="GO:0005179">
    <property type="term" value="F:hormone activity"/>
    <property type="evidence" value="ECO:0007669"/>
    <property type="project" value="UniProtKB-KW"/>
</dbReference>
<keyword evidence="6" id="KW-0732">Signal</keyword>
<dbReference type="GO" id="GO:1902025">
    <property type="term" value="P:nitrate import"/>
    <property type="evidence" value="ECO:0007669"/>
    <property type="project" value="TreeGrafter"/>
</dbReference>
<dbReference type="PANTHER" id="PTHR33348">
    <property type="entry name" value="PRECURSOR OF CEP5"/>
    <property type="match status" value="1"/>
</dbReference>
<reference evidence="9 10" key="1">
    <citation type="submission" date="2013-09" db="EMBL/GenBank/DDBJ databases">
        <title>Corchorus capsularis genome sequencing.</title>
        <authorList>
            <person name="Alam M."/>
            <person name="Haque M.S."/>
            <person name="Islam M.S."/>
            <person name="Emdad E.M."/>
            <person name="Islam M.M."/>
            <person name="Ahmed B."/>
            <person name="Halim A."/>
            <person name="Hossen Q.M.M."/>
            <person name="Hossain M.Z."/>
            <person name="Ahmed R."/>
            <person name="Khan M.M."/>
            <person name="Islam R."/>
            <person name="Rashid M.M."/>
            <person name="Khan S.A."/>
            <person name="Rahman M.S."/>
            <person name="Alam M."/>
        </authorList>
    </citation>
    <scope>NUCLEOTIDE SEQUENCE [LARGE SCALE GENOMIC DNA]</scope>
    <source>
        <strain evidence="10">cv. CVL-1</strain>
        <tissue evidence="9">Whole seedling</tissue>
    </source>
</reference>
<evidence type="ECO:0000313" key="9">
    <source>
        <dbReference type="EMBL" id="OMO56710.1"/>
    </source>
</evidence>
<sequence>MEARHLRSKGCRKCSRQRHRNSLETVKIGGYNSNVSGQEQSNKMEYVDDFRPTAPGHSPGVGHSINN</sequence>
<comment type="caution">
    <text evidence="9">The sequence shown here is derived from an EMBL/GenBank/DDBJ whole genome shotgun (WGS) entry which is preliminary data.</text>
</comment>
<evidence type="ECO:0000256" key="7">
    <source>
        <dbReference type="ARBA" id="ARBA00023278"/>
    </source>
</evidence>
<accession>A0A1R3GFA8</accession>
<dbReference type="GO" id="GO:0006995">
    <property type="term" value="P:cellular response to nitrogen starvation"/>
    <property type="evidence" value="ECO:0007669"/>
    <property type="project" value="UniProtKB-ARBA"/>
</dbReference>
<evidence type="ECO:0000256" key="3">
    <source>
        <dbReference type="ARBA" id="ARBA00022523"/>
    </source>
</evidence>
<protein>
    <submittedName>
        <fullName evidence="9">Uncharacterized protein</fullName>
    </submittedName>
</protein>